<keyword evidence="2" id="KW-1133">Transmembrane helix</keyword>
<dbReference type="SUPFAM" id="SSF46785">
    <property type="entry name" value="Winged helix' DNA-binding domain"/>
    <property type="match status" value="1"/>
</dbReference>
<dbReference type="PROSITE" id="PS50186">
    <property type="entry name" value="DEP"/>
    <property type="match status" value="1"/>
</dbReference>
<dbReference type="Gene3D" id="2.60.40.150">
    <property type="entry name" value="C2 domain"/>
    <property type="match status" value="1"/>
</dbReference>
<sequence length="1167" mass="133502">MTKRIRRRLSIASSSSVTNNAPNRRDHSNKNEYGDTVPENNSEGRGFMSTMFGSGSIDESESVDVEEISVARNQSRSDSLRRRRKFPSPIPDLGDDNKGFLRKLATVPLKTTASYLDTVGFNTHRGDKSSAEQAPQLNQKVAVSDIEKLAQKSGKNSAQERFRVKPDYAYPRVKFNREELRKEANKKSSYFHDLRGQPQNPALLGSFYLEILQCFGIPRFGDNILRETSAFCLAVCGSSAFQTDVMPPVANPMWLSKMRRACIFPLYEGYATVYVGCFAHQNVKDLFIGRIAVDVAKLRQGCTYDITLPLRKSGVIYSKEQRGAMRVRFHLDWKNERKVLLSYLPKEKPSFRPLDRVTVKCVDNKAFQNVARVVHGQDIPLKFSMKLVKATMRELDFVQIHLLRYTKKRTIRNLRRWETPLISCFVFCAWMHATYHATLRYVPGHIITFVMLHLAKNYTQFVLDGNYDNGFTSPTWEEMVMALAMGDDNRKIIEPLEMERKDPNKVQSAMTLLDDDHDNGQEVPLQTIASALREGVKSHEHKTLFGNLVTTFVGTDAVDFLVENEYASTRQEAVALGVQLEKHCRIFEHKKRKFPFKDADLTYVFLNFDTSEYAFKTHKPWFKRWMRILGFKRVNITPEEAHMEMPFATGKDHPRLTVKDSLVIRSKESRSMLQKENEMGDEDDIHDFGITKYRKTVETANRIPGSQLPGQITNQVLSGIAGTPKAKALPRLSILNAPDEAALAAQLNVETYQDHRTSSLIFSTWDTEDDGTSVTVKQLGKPPNQDINFEKKDDKKIPDAMAEIRREIHDKIGNVFNVQPYRLSLDGAEWGENSTKKNKKLRRSLTPPRMTLGKSSKSSETRRPNLYGASSAKSHKTSKRALTRMTNLTKVRGTKSLDVHGLESLARRKEEYDRMLQLLKHSHSNVIISKIAAILAPMVDVAQMVLSGFRFSFNLMTWRDPVLTFWFVLFGCGLIVFLHLFPWRLCLGLAGIVFVGPQNWVIRIRKEKKEGKEVFDDDKQITKRRPDRSSHPTEDAPFFSSLAPDNRVIRDSQFDTSQYKEIAVPTTPLCFRRFYDWPPEPEYARVSKCAPPENDPTAQQLLEDDSFEVYEGDCEYDDESVVSENRGKYWGRQARKLAKKSIPKKARKIAKRVTSKKLEPVDELDSL</sequence>
<dbReference type="Proteomes" id="UP001295423">
    <property type="component" value="Unassembled WGS sequence"/>
</dbReference>
<keyword evidence="2" id="KW-0472">Membrane</keyword>
<dbReference type="CDD" id="cd04371">
    <property type="entry name" value="DEP"/>
    <property type="match status" value="1"/>
</dbReference>
<feature type="region of interest" description="Disordered" evidence="1">
    <location>
        <begin position="1"/>
        <end position="92"/>
    </location>
</feature>
<dbReference type="Pfam" id="PF00610">
    <property type="entry name" value="DEP"/>
    <property type="match status" value="1"/>
</dbReference>
<name>A0AAD2JH63_9STRA</name>
<evidence type="ECO:0000313" key="4">
    <source>
        <dbReference type="EMBL" id="CAJ1950134.1"/>
    </source>
</evidence>
<evidence type="ECO:0000259" key="3">
    <source>
        <dbReference type="PROSITE" id="PS50186"/>
    </source>
</evidence>
<gene>
    <name evidence="4" type="ORF">CYCCA115_LOCUS12439</name>
</gene>
<reference evidence="4" key="1">
    <citation type="submission" date="2023-08" db="EMBL/GenBank/DDBJ databases">
        <authorList>
            <person name="Audoor S."/>
            <person name="Bilcke G."/>
        </authorList>
    </citation>
    <scope>NUCLEOTIDE SEQUENCE</scope>
</reference>
<feature type="region of interest" description="Disordered" evidence="1">
    <location>
        <begin position="1015"/>
        <end position="1039"/>
    </location>
</feature>
<dbReference type="InterPro" id="IPR000591">
    <property type="entry name" value="DEP_dom"/>
</dbReference>
<accession>A0AAD2JH63</accession>
<organism evidence="4 5">
    <name type="scientific">Cylindrotheca closterium</name>
    <dbReference type="NCBI Taxonomy" id="2856"/>
    <lineage>
        <taxon>Eukaryota</taxon>
        <taxon>Sar</taxon>
        <taxon>Stramenopiles</taxon>
        <taxon>Ochrophyta</taxon>
        <taxon>Bacillariophyta</taxon>
        <taxon>Bacillariophyceae</taxon>
        <taxon>Bacillariophycidae</taxon>
        <taxon>Bacillariales</taxon>
        <taxon>Bacillariaceae</taxon>
        <taxon>Cylindrotheca</taxon>
    </lineage>
</organism>
<protein>
    <recommendedName>
        <fullName evidence="3">DEP domain-containing protein</fullName>
    </recommendedName>
</protein>
<comment type="caution">
    <text evidence="4">The sequence shown here is derived from an EMBL/GenBank/DDBJ whole genome shotgun (WGS) entry which is preliminary data.</text>
</comment>
<evidence type="ECO:0000256" key="2">
    <source>
        <dbReference type="SAM" id="Phobius"/>
    </source>
</evidence>
<keyword evidence="2" id="KW-0812">Transmembrane</keyword>
<evidence type="ECO:0000256" key="1">
    <source>
        <dbReference type="SAM" id="MobiDB-lite"/>
    </source>
</evidence>
<feature type="region of interest" description="Disordered" evidence="1">
    <location>
        <begin position="834"/>
        <end position="879"/>
    </location>
</feature>
<feature type="compositionally biased region" description="Acidic residues" evidence="1">
    <location>
        <begin position="58"/>
        <end position="67"/>
    </location>
</feature>
<feature type="compositionally biased region" description="Basic and acidic residues" evidence="1">
    <location>
        <begin position="23"/>
        <end position="33"/>
    </location>
</feature>
<dbReference type="InterPro" id="IPR036390">
    <property type="entry name" value="WH_DNA-bd_sf"/>
</dbReference>
<evidence type="ECO:0000313" key="5">
    <source>
        <dbReference type="Proteomes" id="UP001295423"/>
    </source>
</evidence>
<keyword evidence="5" id="KW-1185">Reference proteome</keyword>
<dbReference type="SUPFAM" id="SSF49562">
    <property type="entry name" value="C2 domain (Calcium/lipid-binding domain, CaLB)"/>
    <property type="match status" value="1"/>
</dbReference>
<dbReference type="Gene3D" id="1.10.10.10">
    <property type="entry name" value="Winged helix-like DNA-binding domain superfamily/Winged helix DNA-binding domain"/>
    <property type="match status" value="1"/>
</dbReference>
<dbReference type="SMART" id="SM00049">
    <property type="entry name" value="DEP"/>
    <property type="match status" value="1"/>
</dbReference>
<feature type="domain" description="DEP" evidence="3">
    <location>
        <begin position="532"/>
        <end position="607"/>
    </location>
</feature>
<dbReference type="AlphaFoldDB" id="A0AAD2JH63"/>
<dbReference type="GO" id="GO:0035556">
    <property type="term" value="P:intracellular signal transduction"/>
    <property type="evidence" value="ECO:0007669"/>
    <property type="project" value="InterPro"/>
</dbReference>
<dbReference type="InterPro" id="IPR035892">
    <property type="entry name" value="C2_domain_sf"/>
</dbReference>
<dbReference type="EMBL" id="CAKOGP040001759">
    <property type="protein sequence ID" value="CAJ1950134.1"/>
    <property type="molecule type" value="Genomic_DNA"/>
</dbReference>
<feature type="transmembrane region" description="Helical" evidence="2">
    <location>
        <begin position="927"/>
        <end position="949"/>
    </location>
</feature>
<dbReference type="InterPro" id="IPR036388">
    <property type="entry name" value="WH-like_DNA-bd_sf"/>
</dbReference>
<feature type="transmembrane region" description="Helical" evidence="2">
    <location>
        <begin position="961"/>
        <end position="981"/>
    </location>
</feature>
<proteinExistence type="predicted"/>